<evidence type="ECO:0000313" key="2">
    <source>
        <dbReference type="EMBL" id="KAI1871130.1"/>
    </source>
</evidence>
<dbReference type="Pfam" id="PF09995">
    <property type="entry name" value="MPAB_Lcp_cat"/>
    <property type="match status" value="1"/>
</dbReference>
<sequence>MACPMGLGRTLDGPAPFERPRIFDTIAEPNELKNYVDDAIYLTGGQFAILCQFAHPGLAEGSFKHSNFAYRILNRLQTTARFLNAAVYGTQQEKEAIFSVIHHAHADVKGETYYADDPELHKWTAATLFVSLVVVHEAFFGKLSREKQEALYRESAVYGTSLRMPPDMWPATLDDFWDYWNHNIETLEVTDWARSLAGDLLHPKKLPLWLRPQAPIARLLTIHWLPERFQREYGLKTTPLNTAMYHFVVGYTALVYPHLPRSLRQLPSKLYMKDMKKAVQRIEETGTWCKPAKS</sequence>
<dbReference type="AlphaFoldDB" id="A0A9P9WMS3"/>
<evidence type="ECO:0000313" key="3">
    <source>
        <dbReference type="Proteomes" id="UP000829685"/>
    </source>
</evidence>
<dbReference type="EMBL" id="JAFIMR010000013">
    <property type="protein sequence ID" value="KAI1871130.1"/>
    <property type="molecule type" value="Genomic_DNA"/>
</dbReference>
<comment type="caution">
    <text evidence="2">The sequence shown here is derived from an EMBL/GenBank/DDBJ whole genome shotgun (WGS) entry which is preliminary data.</text>
</comment>
<dbReference type="PANTHER" id="PTHR36151:SF3">
    <property type="entry name" value="ER-BOUND OXYGENASE MPAB_MPAB'_RUBBER OXYGENASE CATALYTIC DOMAIN-CONTAINING PROTEIN"/>
    <property type="match status" value="1"/>
</dbReference>
<reference evidence="2" key="1">
    <citation type="submission" date="2021-03" db="EMBL/GenBank/DDBJ databases">
        <title>Revisited historic fungal species revealed as producer of novel bioactive compounds through whole genome sequencing and comparative genomics.</title>
        <authorList>
            <person name="Vignolle G.A."/>
            <person name="Hochenegger N."/>
            <person name="Mach R.L."/>
            <person name="Mach-Aigner A.R."/>
            <person name="Javad Rahimi M."/>
            <person name="Salim K.A."/>
            <person name="Chan C.M."/>
            <person name="Lim L.B.L."/>
            <person name="Cai F."/>
            <person name="Druzhinina I.S."/>
            <person name="U'Ren J.M."/>
            <person name="Derntl C."/>
        </authorList>
    </citation>
    <scope>NUCLEOTIDE SEQUENCE</scope>
    <source>
        <strain evidence="2">TUCIM 5799</strain>
    </source>
</reference>
<accession>A0A9P9WMS3</accession>
<organism evidence="2 3">
    <name type="scientific">Neoarthrinium moseri</name>
    <dbReference type="NCBI Taxonomy" id="1658444"/>
    <lineage>
        <taxon>Eukaryota</taxon>
        <taxon>Fungi</taxon>
        <taxon>Dikarya</taxon>
        <taxon>Ascomycota</taxon>
        <taxon>Pezizomycotina</taxon>
        <taxon>Sordariomycetes</taxon>
        <taxon>Xylariomycetidae</taxon>
        <taxon>Amphisphaeriales</taxon>
        <taxon>Apiosporaceae</taxon>
        <taxon>Neoarthrinium</taxon>
    </lineage>
</organism>
<feature type="domain" description="ER-bound oxygenase mpaB/mpaB'/Rubber oxygenase catalytic" evidence="1">
    <location>
        <begin position="35"/>
        <end position="248"/>
    </location>
</feature>
<protein>
    <recommendedName>
        <fullName evidence="1">ER-bound oxygenase mpaB/mpaB'/Rubber oxygenase catalytic domain-containing protein</fullName>
    </recommendedName>
</protein>
<proteinExistence type="predicted"/>
<evidence type="ECO:0000259" key="1">
    <source>
        <dbReference type="Pfam" id="PF09995"/>
    </source>
</evidence>
<dbReference type="Proteomes" id="UP000829685">
    <property type="component" value="Unassembled WGS sequence"/>
</dbReference>
<dbReference type="InterPro" id="IPR018713">
    <property type="entry name" value="MPAB/Lcp_cat_dom"/>
</dbReference>
<dbReference type="PANTHER" id="PTHR36151">
    <property type="entry name" value="BLR2777 PROTEIN"/>
    <property type="match status" value="1"/>
</dbReference>
<name>A0A9P9WMS3_9PEZI</name>
<gene>
    <name evidence="2" type="ORF">JX265_006170</name>
</gene>
<dbReference type="GO" id="GO:0016491">
    <property type="term" value="F:oxidoreductase activity"/>
    <property type="evidence" value="ECO:0007669"/>
    <property type="project" value="InterPro"/>
</dbReference>
<keyword evidence="3" id="KW-1185">Reference proteome</keyword>